<dbReference type="EC" id="2.4.-.-" evidence="2"/>
<organism evidence="2 3">
    <name type="scientific">Leifsonia williamsii</name>
    <dbReference type="NCBI Taxonomy" id="3035919"/>
    <lineage>
        <taxon>Bacteria</taxon>
        <taxon>Bacillati</taxon>
        <taxon>Actinomycetota</taxon>
        <taxon>Actinomycetes</taxon>
        <taxon>Micrococcales</taxon>
        <taxon>Microbacteriaceae</taxon>
        <taxon>Leifsonia</taxon>
    </lineage>
</organism>
<gene>
    <name evidence="2" type="ORF">P5G50_08160</name>
</gene>
<dbReference type="Gene3D" id="3.90.550.10">
    <property type="entry name" value="Spore Coat Polysaccharide Biosynthesis Protein SpsA, Chain A"/>
    <property type="match status" value="1"/>
</dbReference>
<dbReference type="RefSeq" id="WP_301211074.1">
    <property type="nucleotide sequence ID" value="NZ_JAROCF010000001.1"/>
</dbReference>
<feature type="coiled-coil region" evidence="1">
    <location>
        <begin position="297"/>
        <end position="338"/>
    </location>
</feature>
<dbReference type="EMBL" id="JAROCF010000001">
    <property type="protein sequence ID" value="MDN4614422.1"/>
    <property type="molecule type" value="Genomic_DNA"/>
</dbReference>
<keyword evidence="1" id="KW-0175">Coiled coil</keyword>
<dbReference type="SUPFAM" id="SSF53448">
    <property type="entry name" value="Nucleotide-diphospho-sugar transferases"/>
    <property type="match status" value="1"/>
</dbReference>
<proteinExistence type="predicted"/>
<evidence type="ECO:0000313" key="3">
    <source>
        <dbReference type="Proteomes" id="UP001174208"/>
    </source>
</evidence>
<dbReference type="GO" id="GO:0016757">
    <property type="term" value="F:glycosyltransferase activity"/>
    <property type="evidence" value="ECO:0007669"/>
    <property type="project" value="UniProtKB-KW"/>
</dbReference>
<accession>A0ABT8KBK4</accession>
<keyword evidence="3" id="KW-1185">Reference proteome</keyword>
<evidence type="ECO:0000256" key="1">
    <source>
        <dbReference type="SAM" id="Coils"/>
    </source>
</evidence>
<keyword evidence="2" id="KW-0328">Glycosyltransferase</keyword>
<sequence length="362" mass="39788">MTLMVRDEADIVGAMIDHHLAQGVDTLIVTDNGSVDGTKELLEDYAARGLLVLHHDPEHRKQQAPTVTRMAREAATEHGADWVINADADEFWLPRAGGMTLKKAFSGIPTSIQAFDVPVHDMIGPAALAGTGLQRLLYRDLRSVEALQRVGLKAHATHDAVHIGDPEVEVVQGNHFVSLENRGPVPDGFEVEVLHFPWRSWSQYSRKVRNAGSAYENSELTPSPNHHGMRDYRRLQDGVLYPLYLCRHPGEEELAAGIASGEYVLDRRIADTVASPVADEPVDHVTEPAERAVGLAIADLDRRLSLADDRAARAEADAAAARAELGRTTEELRALHAQLDRVLSRRVVRAVDGAARLLRRGR</sequence>
<comment type="caution">
    <text evidence="2">The sequence shown here is derived from an EMBL/GenBank/DDBJ whole genome shotgun (WGS) entry which is preliminary data.</text>
</comment>
<evidence type="ECO:0000313" key="2">
    <source>
        <dbReference type="EMBL" id="MDN4614422.1"/>
    </source>
</evidence>
<reference evidence="2" key="1">
    <citation type="submission" date="2023-06" db="EMBL/GenBank/DDBJ databases">
        <title>MT1 and MT2 Draft Genomes of Novel Species.</title>
        <authorList>
            <person name="Venkateswaran K."/>
        </authorList>
    </citation>
    <scope>NUCLEOTIDE SEQUENCE</scope>
    <source>
        <strain evidence="2">F6_8S_P_1B</strain>
    </source>
</reference>
<dbReference type="InterPro" id="IPR029044">
    <property type="entry name" value="Nucleotide-diphossugar_trans"/>
</dbReference>
<protein>
    <submittedName>
        <fullName evidence="2">Glycosyltransferase family 2 protein</fullName>
        <ecNumber evidence="2">2.4.-.-</ecNumber>
    </submittedName>
</protein>
<dbReference type="Proteomes" id="UP001174208">
    <property type="component" value="Unassembled WGS sequence"/>
</dbReference>
<name>A0ABT8KBK4_9MICO</name>
<keyword evidence="2" id="KW-0808">Transferase</keyword>
<dbReference type="Pfam" id="PF13704">
    <property type="entry name" value="Glyco_tranf_2_4"/>
    <property type="match status" value="1"/>
</dbReference>